<dbReference type="EMBL" id="SACY01000002">
    <property type="protein sequence ID" value="RVU25971.1"/>
    <property type="molecule type" value="Genomic_DNA"/>
</dbReference>
<dbReference type="InterPro" id="IPR027417">
    <property type="entry name" value="P-loop_NTPase"/>
</dbReference>
<comment type="function">
    <text evidence="9 10">The RecF protein is involved in DNA metabolism; it is required for DNA replication and normal SOS inducibility. RecF binds preferentially to single-stranded, linear DNA. It also seems to bind ATP.</text>
</comment>
<proteinExistence type="inferred from homology"/>
<evidence type="ECO:0000256" key="9">
    <source>
        <dbReference type="HAMAP-Rule" id="MF_00365"/>
    </source>
</evidence>
<evidence type="ECO:0000256" key="1">
    <source>
        <dbReference type="ARBA" id="ARBA00004496"/>
    </source>
</evidence>
<dbReference type="InterPro" id="IPR001238">
    <property type="entry name" value="DNA-binding_RecF"/>
</dbReference>
<comment type="subcellular location">
    <subcellularLocation>
        <location evidence="1 9 10">Cytoplasm</location>
    </subcellularLocation>
</comment>
<evidence type="ECO:0000256" key="7">
    <source>
        <dbReference type="ARBA" id="ARBA00022840"/>
    </source>
</evidence>
<evidence type="ECO:0000313" key="12">
    <source>
        <dbReference type="EMBL" id="RVU25971.1"/>
    </source>
</evidence>
<keyword evidence="9 10" id="KW-0742">SOS response</keyword>
<keyword evidence="8 9" id="KW-0238">DNA-binding</keyword>
<keyword evidence="7 9" id="KW-0067">ATP-binding</keyword>
<dbReference type="Proteomes" id="UP000282832">
    <property type="component" value="Unassembled WGS sequence"/>
</dbReference>
<dbReference type="GO" id="GO:0006302">
    <property type="term" value="P:double-strand break repair"/>
    <property type="evidence" value="ECO:0007669"/>
    <property type="project" value="TreeGrafter"/>
</dbReference>
<dbReference type="GO" id="GO:0000731">
    <property type="term" value="P:DNA synthesis involved in DNA repair"/>
    <property type="evidence" value="ECO:0007669"/>
    <property type="project" value="TreeGrafter"/>
</dbReference>
<comment type="similarity">
    <text evidence="2 9 10">Belongs to the RecF family.</text>
</comment>
<dbReference type="InterPro" id="IPR003395">
    <property type="entry name" value="RecF/RecN/SMC_N"/>
</dbReference>
<dbReference type="GO" id="GO:0005524">
    <property type="term" value="F:ATP binding"/>
    <property type="evidence" value="ECO:0007669"/>
    <property type="project" value="UniProtKB-UniRule"/>
</dbReference>
<dbReference type="OrthoDB" id="9803889at2"/>
<dbReference type="GO" id="GO:0009432">
    <property type="term" value="P:SOS response"/>
    <property type="evidence" value="ECO:0007669"/>
    <property type="project" value="UniProtKB-UniRule"/>
</dbReference>
<name>A0A437PUM4_9BACT</name>
<dbReference type="SUPFAM" id="SSF52540">
    <property type="entry name" value="P-loop containing nucleoside triphosphate hydrolases"/>
    <property type="match status" value="1"/>
</dbReference>
<keyword evidence="6 9" id="KW-0547">Nucleotide-binding</keyword>
<dbReference type="InterPro" id="IPR018078">
    <property type="entry name" value="DNA-binding_RecF_CS"/>
</dbReference>
<feature type="domain" description="RecF/RecN/SMC N-terminal" evidence="11">
    <location>
        <begin position="2"/>
        <end position="341"/>
    </location>
</feature>
<evidence type="ECO:0000256" key="8">
    <source>
        <dbReference type="ARBA" id="ARBA00023125"/>
    </source>
</evidence>
<evidence type="ECO:0000256" key="2">
    <source>
        <dbReference type="ARBA" id="ARBA00008016"/>
    </source>
</evidence>
<gene>
    <name evidence="9 12" type="primary">recF</name>
    <name evidence="12" type="ORF">EOJ36_06030</name>
</gene>
<dbReference type="GO" id="GO:0003697">
    <property type="term" value="F:single-stranded DNA binding"/>
    <property type="evidence" value="ECO:0007669"/>
    <property type="project" value="UniProtKB-UniRule"/>
</dbReference>
<accession>A0A437PUM4</accession>
<evidence type="ECO:0000256" key="6">
    <source>
        <dbReference type="ARBA" id="ARBA00022741"/>
    </source>
</evidence>
<protein>
    <recommendedName>
        <fullName evidence="3 9">DNA replication and repair protein RecF</fullName>
    </recommendedName>
</protein>
<dbReference type="PANTHER" id="PTHR32182:SF0">
    <property type="entry name" value="DNA REPLICATION AND REPAIR PROTEIN RECF"/>
    <property type="match status" value="1"/>
</dbReference>
<dbReference type="Gene3D" id="3.40.50.300">
    <property type="entry name" value="P-loop containing nucleotide triphosphate hydrolases"/>
    <property type="match status" value="1"/>
</dbReference>
<keyword evidence="4 9" id="KW-0963">Cytoplasm</keyword>
<dbReference type="Pfam" id="PF02463">
    <property type="entry name" value="SMC_N"/>
    <property type="match status" value="1"/>
</dbReference>
<dbReference type="PANTHER" id="PTHR32182">
    <property type="entry name" value="DNA REPLICATION AND REPAIR PROTEIN RECF"/>
    <property type="match status" value="1"/>
</dbReference>
<keyword evidence="9 10" id="KW-0227">DNA damage</keyword>
<keyword evidence="5 9" id="KW-0235">DNA replication</keyword>
<evidence type="ECO:0000256" key="3">
    <source>
        <dbReference type="ARBA" id="ARBA00020170"/>
    </source>
</evidence>
<dbReference type="RefSeq" id="WP_127803357.1">
    <property type="nucleotide sequence ID" value="NZ_SACY01000002.1"/>
</dbReference>
<keyword evidence="13" id="KW-1185">Reference proteome</keyword>
<dbReference type="NCBIfam" id="TIGR00611">
    <property type="entry name" value="recf"/>
    <property type="match status" value="1"/>
</dbReference>
<dbReference type="PROSITE" id="PS00618">
    <property type="entry name" value="RECF_2"/>
    <property type="match status" value="1"/>
</dbReference>
<keyword evidence="9 10" id="KW-0234">DNA repair</keyword>
<evidence type="ECO:0000256" key="10">
    <source>
        <dbReference type="RuleBase" id="RU000578"/>
    </source>
</evidence>
<dbReference type="HAMAP" id="MF_00365">
    <property type="entry name" value="RecF"/>
    <property type="match status" value="1"/>
</dbReference>
<reference evidence="12 13" key="1">
    <citation type="submission" date="2019-01" db="EMBL/GenBank/DDBJ databases">
        <authorList>
            <person name="Chen W.-M."/>
        </authorList>
    </citation>
    <scope>NUCLEOTIDE SEQUENCE [LARGE SCALE GENOMIC DNA]</scope>
    <source>
        <strain evidence="12 13">FSY-15</strain>
    </source>
</reference>
<feature type="binding site" evidence="9">
    <location>
        <begin position="30"/>
        <end position="37"/>
    </location>
    <ligand>
        <name>ATP</name>
        <dbReference type="ChEBI" id="CHEBI:30616"/>
    </ligand>
</feature>
<sequence length="358" mass="41446">MYLKNLQVRQFKSYPEGTFDFIPEINCIVGENGIGKTNLLDAIYFLSMTKSTRLSDSLCVLHGEDFFTVQGNYVVGEMETEIRCSFQKGQKKQVFRAQKAYPRLADHIGNYPVVMMDPYDTDLIREGSEERRRFFDNMMSQKDRVFLEKLLKYNRVLVQRNQLLKAFAERGQVDYLHLETYDLLLVELGEEIFHARKLFLEAYIPAFQKQYENLSDGRESVHIALESNVVPGSMAEALKSTVQIDLQAQRTGIGIHKDDFVFEIDGFSLKKMGSQGQQKSYVVALKLAQFDMLWSETNKKPILLLDDIFDKLDDRRIQRLIQMMAEEHFGQVFITDARPERTKSLLKGLKGGIQFLEL</sequence>
<dbReference type="GO" id="GO:0005737">
    <property type="term" value="C:cytoplasm"/>
    <property type="evidence" value="ECO:0007669"/>
    <property type="project" value="UniProtKB-SubCell"/>
</dbReference>
<evidence type="ECO:0000313" key="13">
    <source>
        <dbReference type="Proteomes" id="UP000282832"/>
    </source>
</evidence>
<organism evidence="12 13">
    <name type="scientific">Sandaracinomonas limnophila</name>
    <dbReference type="NCBI Taxonomy" id="1862386"/>
    <lineage>
        <taxon>Bacteria</taxon>
        <taxon>Pseudomonadati</taxon>
        <taxon>Bacteroidota</taxon>
        <taxon>Cytophagia</taxon>
        <taxon>Cytophagales</taxon>
        <taxon>Flectobacillaceae</taxon>
        <taxon>Sandaracinomonas</taxon>
    </lineage>
</organism>
<dbReference type="GO" id="GO:0006260">
    <property type="term" value="P:DNA replication"/>
    <property type="evidence" value="ECO:0007669"/>
    <property type="project" value="UniProtKB-UniRule"/>
</dbReference>
<evidence type="ECO:0000256" key="5">
    <source>
        <dbReference type="ARBA" id="ARBA00022705"/>
    </source>
</evidence>
<dbReference type="AlphaFoldDB" id="A0A437PUM4"/>
<evidence type="ECO:0000256" key="4">
    <source>
        <dbReference type="ARBA" id="ARBA00022490"/>
    </source>
</evidence>
<dbReference type="InterPro" id="IPR042174">
    <property type="entry name" value="RecF_2"/>
</dbReference>
<comment type="caution">
    <text evidence="12">The sequence shown here is derived from an EMBL/GenBank/DDBJ whole genome shotgun (WGS) entry which is preliminary data.</text>
</comment>
<dbReference type="Gene3D" id="1.20.1050.90">
    <property type="entry name" value="RecF/RecN/SMC, N-terminal domain"/>
    <property type="match status" value="1"/>
</dbReference>
<evidence type="ECO:0000259" key="11">
    <source>
        <dbReference type="Pfam" id="PF02463"/>
    </source>
</evidence>